<gene>
    <name evidence="2" type="ORF">GCM10009539_41400</name>
</gene>
<evidence type="ECO:0000313" key="2">
    <source>
        <dbReference type="EMBL" id="GAA0251947.1"/>
    </source>
</evidence>
<name>A0ABP3E7K3_9ACTN</name>
<feature type="region of interest" description="Disordered" evidence="1">
    <location>
        <begin position="1"/>
        <end position="37"/>
    </location>
</feature>
<reference evidence="3" key="1">
    <citation type="journal article" date="2019" name="Int. J. Syst. Evol. Microbiol.">
        <title>The Global Catalogue of Microorganisms (GCM) 10K type strain sequencing project: providing services to taxonomists for standard genome sequencing and annotation.</title>
        <authorList>
            <consortium name="The Broad Institute Genomics Platform"/>
            <consortium name="The Broad Institute Genome Sequencing Center for Infectious Disease"/>
            <person name="Wu L."/>
            <person name="Ma J."/>
        </authorList>
    </citation>
    <scope>NUCLEOTIDE SEQUENCE [LARGE SCALE GENOMIC DNA]</scope>
    <source>
        <strain evidence="3">JCM 10425</strain>
    </source>
</reference>
<dbReference type="Proteomes" id="UP001500967">
    <property type="component" value="Unassembled WGS sequence"/>
</dbReference>
<dbReference type="EMBL" id="BAAAGX010000016">
    <property type="protein sequence ID" value="GAA0251947.1"/>
    <property type="molecule type" value="Genomic_DNA"/>
</dbReference>
<protein>
    <submittedName>
        <fullName evidence="2">Uncharacterized protein</fullName>
    </submittedName>
</protein>
<keyword evidence="3" id="KW-1185">Reference proteome</keyword>
<organism evidence="2 3">
    <name type="scientific">Cryptosporangium japonicum</name>
    <dbReference type="NCBI Taxonomy" id="80872"/>
    <lineage>
        <taxon>Bacteria</taxon>
        <taxon>Bacillati</taxon>
        <taxon>Actinomycetota</taxon>
        <taxon>Actinomycetes</taxon>
        <taxon>Cryptosporangiales</taxon>
        <taxon>Cryptosporangiaceae</taxon>
        <taxon>Cryptosporangium</taxon>
    </lineage>
</organism>
<accession>A0ABP3E7K3</accession>
<comment type="caution">
    <text evidence="2">The sequence shown here is derived from an EMBL/GenBank/DDBJ whole genome shotgun (WGS) entry which is preliminary data.</text>
</comment>
<proteinExistence type="predicted"/>
<evidence type="ECO:0000256" key="1">
    <source>
        <dbReference type="SAM" id="MobiDB-lite"/>
    </source>
</evidence>
<evidence type="ECO:0000313" key="3">
    <source>
        <dbReference type="Proteomes" id="UP001500967"/>
    </source>
</evidence>
<sequence>MRAGCATGAVSGAAPRVGARRERGAGGPRIGAAGTDELVDRTSEEVDMTQVSSIDATTAVGRPVRAPLAPVGDQHFAYVLQGLIGAQLARTSAEPVPDEAPALPAGLPTGAVTVGPNGPTTIGAFRFWHRVLPTDA</sequence>